<dbReference type="GO" id="GO:0016747">
    <property type="term" value="F:acyltransferase activity, transferring groups other than amino-acyl groups"/>
    <property type="evidence" value="ECO:0007669"/>
    <property type="project" value="InterPro"/>
</dbReference>
<feature type="domain" description="N-acetyltransferase" evidence="1">
    <location>
        <begin position="53"/>
        <end position="122"/>
    </location>
</feature>
<keyword evidence="3" id="KW-1185">Reference proteome</keyword>
<dbReference type="EMBL" id="JARIHO010000001">
    <property type="protein sequence ID" value="KAJ7368721.1"/>
    <property type="molecule type" value="Genomic_DNA"/>
</dbReference>
<name>A0AAD7AVE3_9AGAR</name>
<dbReference type="InterPro" id="IPR000182">
    <property type="entry name" value="GNAT_dom"/>
</dbReference>
<dbReference type="AlphaFoldDB" id="A0AAD7AVE3"/>
<dbReference type="InterPro" id="IPR016181">
    <property type="entry name" value="Acyl_CoA_acyltransferase"/>
</dbReference>
<accession>A0AAD7AVE3</accession>
<dbReference type="Pfam" id="PF00583">
    <property type="entry name" value="Acetyltransf_1"/>
    <property type="match status" value="1"/>
</dbReference>
<sequence>MSESTLWRCTFSGVRGSQVSQEMLDECAQLFSANYGVWSPDVSAPLKPGEFTAPMTPAKLRSECFTDPDATFLALCRIGSDIVGYAFATVWEYEVGKNICWITQLVVSSQYRRQNIATLLLTPVPPIPCHAFGIASSHPGAVAALTSAVGICPLRKVDLNFIRDTASRILATTPVPYLRAAQSRGLRGALFGNNKADGGVCSIFTDFFVDHEEPRAALEIWENVQDMKWPLGKLAAGHEYLCIVPVQT</sequence>
<organism evidence="2 3">
    <name type="scientific">Mycena albidolilacea</name>
    <dbReference type="NCBI Taxonomy" id="1033008"/>
    <lineage>
        <taxon>Eukaryota</taxon>
        <taxon>Fungi</taxon>
        <taxon>Dikarya</taxon>
        <taxon>Basidiomycota</taxon>
        <taxon>Agaricomycotina</taxon>
        <taxon>Agaricomycetes</taxon>
        <taxon>Agaricomycetidae</taxon>
        <taxon>Agaricales</taxon>
        <taxon>Marasmiineae</taxon>
        <taxon>Mycenaceae</taxon>
        <taxon>Mycena</taxon>
    </lineage>
</organism>
<comment type="caution">
    <text evidence="2">The sequence shown here is derived from an EMBL/GenBank/DDBJ whole genome shotgun (WGS) entry which is preliminary data.</text>
</comment>
<protein>
    <recommendedName>
        <fullName evidence="1">N-acetyltransferase domain-containing protein</fullName>
    </recommendedName>
</protein>
<evidence type="ECO:0000259" key="1">
    <source>
        <dbReference type="Pfam" id="PF00583"/>
    </source>
</evidence>
<evidence type="ECO:0000313" key="2">
    <source>
        <dbReference type="EMBL" id="KAJ7368721.1"/>
    </source>
</evidence>
<gene>
    <name evidence="2" type="ORF">DFH08DRAFT_675754</name>
</gene>
<proteinExistence type="predicted"/>
<reference evidence="2" key="1">
    <citation type="submission" date="2023-03" db="EMBL/GenBank/DDBJ databases">
        <title>Massive genome expansion in bonnet fungi (Mycena s.s.) driven by repeated elements and novel gene families across ecological guilds.</title>
        <authorList>
            <consortium name="Lawrence Berkeley National Laboratory"/>
            <person name="Harder C.B."/>
            <person name="Miyauchi S."/>
            <person name="Viragh M."/>
            <person name="Kuo A."/>
            <person name="Thoen E."/>
            <person name="Andreopoulos B."/>
            <person name="Lu D."/>
            <person name="Skrede I."/>
            <person name="Drula E."/>
            <person name="Henrissat B."/>
            <person name="Morin E."/>
            <person name="Kohler A."/>
            <person name="Barry K."/>
            <person name="LaButti K."/>
            <person name="Morin E."/>
            <person name="Salamov A."/>
            <person name="Lipzen A."/>
            <person name="Mereny Z."/>
            <person name="Hegedus B."/>
            <person name="Baldrian P."/>
            <person name="Stursova M."/>
            <person name="Weitz H."/>
            <person name="Taylor A."/>
            <person name="Grigoriev I.V."/>
            <person name="Nagy L.G."/>
            <person name="Martin F."/>
            <person name="Kauserud H."/>
        </authorList>
    </citation>
    <scope>NUCLEOTIDE SEQUENCE</scope>
    <source>
        <strain evidence="2">CBHHK002</strain>
    </source>
</reference>
<evidence type="ECO:0000313" key="3">
    <source>
        <dbReference type="Proteomes" id="UP001218218"/>
    </source>
</evidence>
<dbReference type="SUPFAM" id="SSF55729">
    <property type="entry name" value="Acyl-CoA N-acyltransferases (Nat)"/>
    <property type="match status" value="1"/>
</dbReference>
<dbReference type="Gene3D" id="3.40.630.30">
    <property type="match status" value="1"/>
</dbReference>
<dbReference type="Proteomes" id="UP001218218">
    <property type="component" value="Unassembled WGS sequence"/>
</dbReference>
<dbReference type="CDD" id="cd04301">
    <property type="entry name" value="NAT_SF"/>
    <property type="match status" value="1"/>
</dbReference>